<feature type="region of interest" description="Disordered" evidence="1">
    <location>
        <begin position="29"/>
        <end position="99"/>
    </location>
</feature>
<dbReference type="EMBL" id="JABDTM020025383">
    <property type="protein sequence ID" value="KAH0813334.1"/>
    <property type="molecule type" value="Genomic_DNA"/>
</dbReference>
<proteinExistence type="predicted"/>
<dbReference type="PANTHER" id="PTHR48174:SF5">
    <property type="entry name" value="VACUOLAR PROTEIN SORTING-ASSOCIATED PROTEIN 62"/>
    <property type="match status" value="1"/>
</dbReference>
<evidence type="ECO:0000313" key="2">
    <source>
        <dbReference type="EMBL" id="KAH0813334.1"/>
    </source>
</evidence>
<feature type="compositionally biased region" description="Basic and acidic residues" evidence="1">
    <location>
        <begin position="85"/>
        <end position="97"/>
    </location>
</feature>
<comment type="caution">
    <text evidence="2">The sequence shown here is derived from an EMBL/GenBank/DDBJ whole genome shotgun (WGS) entry which is preliminary data.</text>
</comment>
<feature type="compositionally biased region" description="Acidic residues" evidence="1">
    <location>
        <begin position="32"/>
        <end position="45"/>
    </location>
</feature>
<protein>
    <submittedName>
        <fullName evidence="2">Uncharacterized protein</fullName>
    </submittedName>
</protein>
<organism evidence="2 3">
    <name type="scientific">Tenebrio molitor</name>
    <name type="common">Yellow mealworm beetle</name>
    <dbReference type="NCBI Taxonomy" id="7067"/>
    <lineage>
        <taxon>Eukaryota</taxon>
        <taxon>Metazoa</taxon>
        <taxon>Ecdysozoa</taxon>
        <taxon>Arthropoda</taxon>
        <taxon>Hexapoda</taxon>
        <taxon>Insecta</taxon>
        <taxon>Pterygota</taxon>
        <taxon>Neoptera</taxon>
        <taxon>Endopterygota</taxon>
        <taxon>Coleoptera</taxon>
        <taxon>Polyphaga</taxon>
        <taxon>Cucujiformia</taxon>
        <taxon>Tenebrionidae</taxon>
        <taxon>Tenebrio</taxon>
    </lineage>
</organism>
<evidence type="ECO:0000256" key="1">
    <source>
        <dbReference type="SAM" id="MobiDB-lite"/>
    </source>
</evidence>
<evidence type="ECO:0000313" key="3">
    <source>
        <dbReference type="Proteomes" id="UP000719412"/>
    </source>
</evidence>
<gene>
    <name evidence="2" type="ORF">GEV33_009457</name>
</gene>
<keyword evidence="3" id="KW-1185">Reference proteome</keyword>
<reference evidence="2" key="2">
    <citation type="submission" date="2021-08" db="EMBL/GenBank/DDBJ databases">
        <authorList>
            <person name="Eriksson T."/>
        </authorList>
    </citation>
    <scope>NUCLEOTIDE SEQUENCE</scope>
    <source>
        <strain evidence="2">Stoneville</strain>
        <tissue evidence="2">Whole head</tissue>
    </source>
</reference>
<dbReference type="PANTHER" id="PTHR48174">
    <property type="entry name" value="DUF946 FAMILY PROTEIN"/>
    <property type="match status" value="1"/>
</dbReference>
<feature type="compositionally biased region" description="Basic and acidic residues" evidence="1">
    <location>
        <begin position="50"/>
        <end position="59"/>
    </location>
</feature>
<dbReference type="Pfam" id="PF15753">
    <property type="entry name" value="BLOC1S3"/>
    <property type="match status" value="1"/>
</dbReference>
<reference evidence="2" key="1">
    <citation type="journal article" date="2020" name="J Insects Food Feed">
        <title>The yellow mealworm (Tenebrio molitor) genome: a resource for the emerging insects as food and feed industry.</title>
        <authorList>
            <person name="Eriksson T."/>
            <person name="Andere A."/>
            <person name="Kelstrup H."/>
            <person name="Emery V."/>
            <person name="Picard C."/>
        </authorList>
    </citation>
    <scope>NUCLEOTIDE SEQUENCE</scope>
    <source>
        <strain evidence="2">Stoneville</strain>
        <tissue evidence="2">Whole head</tissue>
    </source>
</reference>
<dbReference type="AlphaFoldDB" id="A0A8J6HER7"/>
<dbReference type="Proteomes" id="UP000719412">
    <property type="component" value="Unassembled WGS sequence"/>
</dbReference>
<name>A0A8J6HER7_TENMO</name>
<accession>A0A8J6HER7</accession>
<sequence length="715" mass="81035">MFTPKKRRVERSNDPEVWLRWFNALSNREEGPVDEDDDEAEDDVSVDVSVAEKSDHETESELEMSEEEELHQEQSDLSRSGNIRSSEREKREDDLDQARPSNFYIGKNKDFLLSIAKNCEERRIKVMDAFLDLVAIDDERQKFCNVITDGDGTGLRTCRLNPLYPDPTESSQGTRQSWCNAAMLKVGAVLLLLIASTHTSPQISDFKHIKELVTQWAPLIWMSPDENHYPASVDYFLQNVHLADQNGKLIMLSINETHFPQINTKSLFLVTTHNLDGLRKSSSSFLNGHNPKIHSVPTYVVITPCTPNISFRSSDANTIQNDMSTLYRKTESKLFFSVTYWTFYPYNQGKKICFIGNVPILTFFGRCFGRRKTIGSHVGDWEHMTLSFKGKPYPSEMYVAIHDTGGYYNFDWNHRHFKLNPQRRSKRVQKPKLPPIVRMQSGHPVLFAAEGSHGLWPVAGEHEYLKIPYLTDKCGYGVPWKTWDNLQMFVLGHDDLPKWLYFKGRWGNPKTSCLLSKKLGLKTNQMHASTRCQLFVDPADLDSLTVVLSLLQVSEPMNKPIIISGEASETDSEDEVPKNEPLMLTTPIQGAVITGEDSESENENDASICSAVSALNETNTHTKKEDCDKNDSLLHQKLRECNGKLHQDVQSFCQNIVGEAGKNLASIDQQLIRSQLTLQNAVTSLKSLSANSLAIKNKLQSLLSAQFIPNIKVTK</sequence>
<feature type="compositionally biased region" description="Acidic residues" evidence="1">
    <location>
        <begin position="60"/>
        <end position="70"/>
    </location>
</feature>
<dbReference type="InterPro" id="IPR017245">
    <property type="entry name" value="BLOC-1_complex_su-3"/>
</dbReference>